<protein>
    <submittedName>
        <fullName evidence="1">Uncharacterized protein</fullName>
    </submittedName>
</protein>
<sequence>MTDQQANSISDFIDNLDDEIADKMFEELIAGMSLYFAILIFGEQIDNVFEDPANKDKSAEEKAKIIKSNSVNEEDVYAALMGALSEEEKAQDFAEDCVQSIAFNPEYPQVLLDKIKELEIEEQDFSWNLIVTFKDQFIDFFVNDLDIEEWKNDIIDALVASWEQ</sequence>
<accession>A0A6I6CA13</accession>
<dbReference type="RefSeq" id="WP_156006077.1">
    <property type="nucleotide sequence ID" value="NZ_CP046276.1"/>
</dbReference>
<proteinExistence type="predicted"/>
<organism evidence="1 2">
    <name type="scientific">Spiroplasma tabanidicola</name>
    <dbReference type="NCBI Taxonomy" id="324079"/>
    <lineage>
        <taxon>Bacteria</taxon>
        <taxon>Bacillati</taxon>
        <taxon>Mycoplasmatota</taxon>
        <taxon>Mollicutes</taxon>
        <taxon>Entomoplasmatales</taxon>
        <taxon>Spiroplasmataceae</taxon>
        <taxon>Spiroplasma</taxon>
    </lineage>
</organism>
<reference evidence="1 2" key="1">
    <citation type="submission" date="2019-11" db="EMBL/GenBank/DDBJ databases">
        <title>Complete genome sequence of Spiroplasma tabanidicola TAUS-1 (DSM 22603).</title>
        <authorList>
            <person name="Huang C.-T."/>
            <person name="Lin Y.-C."/>
            <person name="Kuo C.-H."/>
        </authorList>
    </citation>
    <scope>NUCLEOTIDE SEQUENCE [LARGE SCALE GENOMIC DNA]</scope>
    <source>
        <strain evidence="1 2">TAUS-1</strain>
    </source>
</reference>
<evidence type="ECO:0000313" key="1">
    <source>
        <dbReference type="EMBL" id="QGS51775.1"/>
    </source>
</evidence>
<dbReference type="AlphaFoldDB" id="A0A6I6CA13"/>
<dbReference type="KEGG" id="stab:STABA_v1c04120"/>
<dbReference type="Proteomes" id="UP000424468">
    <property type="component" value="Chromosome"/>
</dbReference>
<dbReference type="OrthoDB" id="389019at2"/>
<dbReference type="EMBL" id="CP046276">
    <property type="protein sequence ID" value="QGS51775.1"/>
    <property type="molecule type" value="Genomic_DNA"/>
</dbReference>
<evidence type="ECO:0000313" key="2">
    <source>
        <dbReference type="Proteomes" id="UP000424468"/>
    </source>
</evidence>
<gene>
    <name evidence="1" type="ORF">STABA_v1c04120</name>
</gene>
<name>A0A6I6CA13_9MOLU</name>
<keyword evidence="2" id="KW-1185">Reference proteome</keyword>